<evidence type="ECO:0000256" key="1">
    <source>
        <dbReference type="SAM" id="SignalP"/>
    </source>
</evidence>
<evidence type="ECO:0000313" key="2">
    <source>
        <dbReference type="EMBL" id="GIL30187.1"/>
    </source>
</evidence>
<dbReference type="Proteomes" id="UP000614996">
    <property type="component" value="Unassembled WGS sequence"/>
</dbReference>
<feature type="chain" id="PRO_5035191651" description="Secreted protein" evidence="1">
    <location>
        <begin position="34"/>
        <end position="187"/>
    </location>
</feature>
<feature type="signal peptide" evidence="1">
    <location>
        <begin position="1"/>
        <end position="33"/>
    </location>
</feature>
<name>A0A8J4EMB3_9ACTN</name>
<keyword evidence="3" id="KW-1185">Reference proteome</keyword>
<protein>
    <recommendedName>
        <fullName evidence="4">Secreted protein</fullName>
    </recommendedName>
</protein>
<gene>
    <name evidence="2" type="ORF">NUM_54410</name>
</gene>
<accession>A0A8J4EMB3</accession>
<comment type="caution">
    <text evidence="2">The sequence shown here is derived from an EMBL/GenBank/DDBJ whole genome shotgun (WGS) entry which is preliminary data.</text>
</comment>
<evidence type="ECO:0008006" key="4">
    <source>
        <dbReference type="Google" id="ProtNLM"/>
    </source>
</evidence>
<dbReference type="AlphaFoldDB" id="A0A8J4EMB3"/>
<organism evidence="2 3">
    <name type="scientific">Actinocatenispora comari</name>
    <dbReference type="NCBI Taxonomy" id="2807577"/>
    <lineage>
        <taxon>Bacteria</taxon>
        <taxon>Bacillati</taxon>
        <taxon>Actinomycetota</taxon>
        <taxon>Actinomycetes</taxon>
        <taxon>Micromonosporales</taxon>
        <taxon>Micromonosporaceae</taxon>
        <taxon>Actinocatenispora</taxon>
    </lineage>
</organism>
<sequence length="187" mass="20401">MSLQLSRRARRLSIAGLAVGAVCAVAPALPAHAGPAGSGVRDTAAAPSRPVAAHPAPVLDGFRLTHLPAGLGTPSDFAYEWDEVAFCSRDWESRHGDGWRVDLTVETLRGDRLTSLAALRGYLTDYLEQGPDWRLTRVTIGHHPGLRTDDRVFWLVRPGVAVSVRIDPERYGVAELLRTARGVHERR</sequence>
<keyword evidence="1" id="KW-0732">Signal</keyword>
<proteinExistence type="predicted"/>
<dbReference type="RefSeq" id="WP_207127819.1">
    <property type="nucleotide sequence ID" value="NZ_BOPO01000113.1"/>
</dbReference>
<reference evidence="3" key="1">
    <citation type="journal article" date="2021" name="Int. J. Syst. Evol. Microbiol.">
        <title>Actinocatenispora comari sp. nov., an endophytic actinomycete isolated from aerial parts of Comarum salesowianum.</title>
        <authorList>
            <person name="Oyunbileg N."/>
            <person name="Iizaka Y."/>
            <person name="Hamada M."/>
            <person name="Davaapurev B.O."/>
            <person name="Fukumoto A."/>
            <person name="Tsetseg B."/>
            <person name="Kato F."/>
            <person name="Tamura T."/>
            <person name="Batkhuu J."/>
            <person name="Anzai Y."/>
        </authorList>
    </citation>
    <scope>NUCLEOTIDE SEQUENCE [LARGE SCALE GENOMIC DNA]</scope>
    <source>
        <strain evidence="3">NUM-2625</strain>
    </source>
</reference>
<evidence type="ECO:0000313" key="3">
    <source>
        <dbReference type="Proteomes" id="UP000614996"/>
    </source>
</evidence>
<dbReference type="EMBL" id="BOPO01000113">
    <property type="protein sequence ID" value="GIL30187.1"/>
    <property type="molecule type" value="Genomic_DNA"/>
</dbReference>